<organism evidence="2">
    <name type="scientific">Rhizophora mucronata</name>
    <name type="common">Asiatic mangrove</name>
    <dbReference type="NCBI Taxonomy" id="61149"/>
    <lineage>
        <taxon>Eukaryota</taxon>
        <taxon>Viridiplantae</taxon>
        <taxon>Streptophyta</taxon>
        <taxon>Embryophyta</taxon>
        <taxon>Tracheophyta</taxon>
        <taxon>Spermatophyta</taxon>
        <taxon>Magnoliopsida</taxon>
        <taxon>eudicotyledons</taxon>
        <taxon>Gunneridae</taxon>
        <taxon>Pentapetalae</taxon>
        <taxon>rosids</taxon>
        <taxon>fabids</taxon>
        <taxon>Malpighiales</taxon>
        <taxon>Rhizophoraceae</taxon>
        <taxon>Rhizophora</taxon>
    </lineage>
</organism>
<dbReference type="EMBL" id="GGEC01060809">
    <property type="protein sequence ID" value="MBX41293.1"/>
    <property type="molecule type" value="Transcribed_RNA"/>
</dbReference>
<reference evidence="2" key="1">
    <citation type="submission" date="2018-02" db="EMBL/GenBank/DDBJ databases">
        <title>Rhizophora mucronata_Transcriptome.</title>
        <authorList>
            <person name="Meera S.P."/>
            <person name="Sreeshan A."/>
            <person name="Augustine A."/>
        </authorList>
    </citation>
    <scope>NUCLEOTIDE SEQUENCE</scope>
    <source>
        <tissue evidence="2">Leaf</tissue>
    </source>
</reference>
<sequence>MVSSLELSSKEADLRVRSNKKVKTVIGGHGSSDHDVLCQPLNSSEAEGRRKGSYRDMVTSAFSPW</sequence>
<dbReference type="AlphaFoldDB" id="A0A2P2NFQ8"/>
<protein>
    <submittedName>
        <fullName evidence="2">Uncharacterized protein</fullName>
    </submittedName>
</protein>
<accession>A0A2P2NFQ8</accession>
<evidence type="ECO:0000313" key="2">
    <source>
        <dbReference type="EMBL" id="MBX41293.1"/>
    </source>
</evidence>
<evidence type="ECO:0000256" key="1">
    <source>
        <dbReference type="SAM" id="MobiDB-lite"/>
    </source>
</evidence>
<proteinExistence type="predicted"/>
<name>A0A2P2NFQ8_RHIMU</name>
<feature type="region of interest" description="Disordered" evidence="1">
    <location>
        <begin position="25"/>
        <end position="54"/>
    </location>
</feature>